<keyword evidence="5" id="KW-0539">Nucleus</keyword>
<proteinExistence type="inferred from homology"/>
<dbReference type="InterPro" id="IPR036638">
    <property type="entry name" value="HLH_DNA-bd_sf"/>
</dbReference>
<dbReference type="GO" id="GO:0003700">
    <property type="term" value="F:DNA-binding transcription factor activity"/>
    <property type="evidence" value="ECO:0007669"/>
    <property type="project" value="TreeGrafter"/>
</dbReference>
<dbReference type="OrthoDB" id="690068at2759"/>
<keyword evidence="3" id="KW-0805">Transcription regulation</keyword>
<feature type="compositionally biased region" description="Basic and acidic residues" evidence="6">
    <location>
        <begin position="147"/>
        <end position="158"/>
    </location>
</feature>
<dbReference type="Proteomes" id="UP000228380">
    <property type="component" value="Chromosome 1"/>
</dbReference>
<keyword evidence="4" id="KW-0804">Transcription</keyword>
<feature type="domain" description="BHLH" evidence="7">
    <location>
        <begin position="227"/>
        <end position="277"/>
    </location>
</feature>
<feature type="region of interest" description="Disordered" evidence="6">
    <location>
        <begin position="134"/>
        <end position="216"/>
    </location>
</feature>
<reference evidence="9" key="2">
    <citation type="submission" date="2025-08" db="UniProtKB">
        <authorList>
            <consortium name="RefSeq"/>
        </authorList>
    </citation>
    <scope>IDENTIFICATION</scope>
    <source>
        <tissue evidence="9">Young leaves</tissue>
    </source>
</reference>
<feature type="compositionally biased region" description="Basic and acidic residues" evidence="6">
    <location>
        <begin position="197"/>
        <end position="208"/>
    </location>
</feature>
<dbReference type="InterPro" id="IPR024097">
    <property type="entry name" value="bHLH_ZIP_TF"/>
</dbReference>
<dbReference type="GO" id="GO:0046983">
    <property type="term" value="F:protein dimerization activity"/>
    <property type="evidence" value="ECO:0007669"/>
    <property type="project" value="InterPro"/>
</dbReference>
<evidence type="ECO:0000313" key="8">
    <source>
        <dbReference type="Proteomes" id="UP000228380"/>
    </source>
</evidence>
<sequence length="411" mass="44378">MEPTRSSGAGSGNSGTYTPEIEESLRFEEEIQSLMRDNTMHPSLEPPPASGGGGGSSSFTALLGLPANQAVELLHQPDSDDSPAVAAAATSGRELWRFRLRDPKALTLPSGFSPTFPSNAALVERAARLSVFAAEDSPEAASVPSHSGDRFPKPKAEPADSDSQPICPIPGERPQRPAKRKEAEKGNKVKGAAKKTKSAEEGSAKGAEENTAGEKLPYVHVRARRGQATDSHSLAERARREKISARMKLLQELVPGCSKISGTALVLDEIINHVQSLQRQVELLSMRLAAVHPRIDFSGLDSFLSAECGRVSVGNGRGGGGMEQSAWTEATDESRRQPQQQIWHVDLVHPHQTPSVWERVDSPHLFVHPGTSLFGYDPANSGHHDLQHRLCGFLQKECTMNLDQGTNIMSF</sequence>
<dbReference type="SUPFAM" id="SSF47459">
    <property type="entry name" value="HLH, helix-loop-helix DNA-binding domain"/>
    <property type="match status" value="1"/>
</dbReference>
<evidence type="ECO:0000256" key="5">
    <source>
        <dbReference type="ARBA" id="ARBA00023242"/>
    </source>
</evidence>
<dbReference type="PANTHER" id="PTHR12565:SF112">
    <property type="entry name" value="TRANSCRIPTION FACTOR BHLH48-RELATED"/>
    <property type="match status" value="1"/>
</dbReference>
<dbReference type="PANTHER" id="PTHR12565">
    <property type="entry name" value="STEROL REGULATORY ELEMENT-BINDING PROTEIN"/>
    <property type="match status" value="1"/>
</dbReference>
<reference evidence="8" key="1">
    <citation type="journal article" date="2019" name="Nat. Commun.">
        <title>Genome-wide association mapping of date palm fruit traits.</title>
        <authorList>
            <person name="Hazzouri K.M."/>
            <person name="Gros-Balthazard M."/>
            <person name="Flowers J.M."/>
            <person name="Copetti D."/>
            <person name="Lemansour A."/>
            <person name="Lebrun M."/>
            <person name="Masmoudi K."/>
            <person name="Ferrand S."/>
            <person name="Dhar M.I."/>
            <person name="Fresquez Z.A."/>
            <person name="Rosas U."/>
            <person name="Zhang J."/>
            <person name="Talag J."/>
            <person name="Lee S."/>
            <person name="Kudrna D."/>
            <person name="Powell R.F."/>
            <person name="Leitch I.J."/>
            <person name="Krueger R.R."/>
            <person name="Wing R.A."/>
            <person name="Amiri K.M.A."/>
            <person name="Purugganan M.D."/>
        </authorList>
    </citation>
    <scope>NUCLEOTIDE SEQUENCE [LARGE SCALE GENOMIC DNA]</scope>
    <source>
        <strain evidence="8">cv. Khalas</strain>
    </source>
</reference>
<evidence type="ECO:0000313" key="9">
    <source>
        <dbReference type="RefSeq" id="XP_026659781.2"/>
    </source>
</evidence>
<dbReference type="RefSeq" id="XP_026659781.2">
    <property type="nucleotide sequence ID" value="XM_026803980.2"/>
</dbReference>
<comment type="similarity">
    <text evidence="2">Belongs to the bHLH protein family.</text>
</comment>
<dbReference type="SMART" id="SM00353">
    <property type="entry name" value="HLH"/>
    <property type="match status" value="1"/>
</dbReference>
<dbReference type="FunFam" id="4.10.280.10:FF:000042">
    <property type="entry name" value="transcription factor bHLH48-like isoform X1"/>
    <property type="match status" value="1"/>
</dbReference>
<evidence type="ECO:0000256" key="6">
    <source>
        <dbReference type="SAM" id="MobiDB-lite"/>
    </source>
</evidence>
<dbReference type="CDD" id="cd18919">
    <property type="entry name" value="bHLH_AtBPE_like"/>
    <property type="match status" value="1"/>
</dbReference>
<dbReference type="AlphaFoldDB" id="A0A8B8J3Y4"/>
<accession>A0A8B8J3Y4</accession>
<comment type="subcellular location">
    <subcellularLocation>
        <location evidence="1">Nucleus</location>
    </subcellularLocation>
</comment>
<gene>
    <name evidence="9" type="primary">LOC103705369</name>
</gene>
<dbReference type="GeneID" id="103705369"/>
<dbReference type="GO" id="GO:0005634">
    <property type="term" value="C:nucleus"/>
    <property type="evidence" value="ECO:0007669"/>
    <property type="project" value="UniProtKB-SubCell"/>
</dbReference>
<dbReference type="Pfam" id="PF00010">
    <property type="entry name" value="HLH"/>
    <property type="match status" value="1"/>
</dbReference>
<dbReference type="PROSITE" id="PS50888">
    <property type="entry name" value="BHLH"/>
    <property type="match status" value="1"/>
</dbReference>
<feature type="region of interest" description="Disordered" evidence="6">
    <location>
        <begin position="1"/>
        <end position="61"/>
    </location>
</feature>
<name>A0A8B8J3Y4_PHODC</name>
<evidence type="ECO:0000256" key="1">
    <source>
        <dbReference type="ARBA" id="ARBA00004123"/>
    </source>
</evidence>
<protein>
    <submittedName>
        <fullName evidence="9">Transcription factor bHLH48-like isoform X1</fullName>
    </submittedName>
</protein>
<dbReference type="Gene3D" id="4.10.280.10">
    <property type="entry name" value="Helix-loop-helix DNA-binding domain"/>
    <property type="match status" value="1"/>
</dbReference>
<evidence type="ECO:0000259" key="7">
    <source>
        <dbReference type="PROSITE" id="PS50888"/>
    </source>
</evidence>
<keyword evidence="8" id="KW-1185">Reference proteome</keyword>
<evidence type="ECO:0000256" key="3">
    <source>
        <dbReference type="ARBA" id="ARBA00023015"/>
    </source>
</evidence>
<organism evidence="8 9">
    <name type="scientific">Phoenix dactylifera</name>
    <name type="common">Date palm</name>
    <dbReference type="NCBI Taxonomy" id="42345"/>
    <lineage>
        <taxon>Eukaryota</taxon>
        <taxon>Viridiplantae</taxon>
        <taxon>Streptophyta</taxon>
        <taxon>Embryophyta</taxon>
        <taxon>Tracheophyta</taxon>
        <taxon>Spermatophyta</taxon>
        <taxon>Magnoliopsida</taxon>
        <taxon>Liliopsida</taxon>
        <taxon>Arecaceae</taxon>
        <taxon>Coryphoideae</taxon>
        <taxon>Phoeniceae</taxon>
        <taxon>Phoenix</taxon>
    </lineage>
</organism>
<evidence type="ECO:0000256" key="4">
    <source>
        <dbReference type="ARBA" id="ARBA00023163"/>
    </source>
</evidence>
<evidence type="ECO:0000256" key="2">
    <source>
        <dbReference type="ARBA" id="ARBA00005510"/>
    </source>
</evidence>
<dbReference type="InterPro" id="IPR011598">
    <property type="entry name" value="bHLH_dom"/>
</dbReference>